<organism evidence="1 2">
    <name type="scientific">Funneliformis geosporum</name>
    <dbReference type="NCBI Taxonomy" id="1117311"/>
    <lineage>
        <taxon>Eukaryota</taxon>
        <taxon>Fungi</taxon>
        <taxon>Fungi incertae sedis</taxon>
        <taxon>Mucoromycota</taxon>
        <taxon>Glomeromycotina</taxon>
        <taxon>Glomeromycetes</taxon>
        <taxon>Glomerales</taxon>
        <taxon>Glomeraceae</taxon>
        <taxon>Funneliformis</taxon>
    </lineage>
</organism>
<dbReference type="Proteomes" id="UP001153678">
    <property type="component" value="Unassembled WGS sequence"/>
</dbReference>
<reference evidence="1" key="1">
    <citation type="submission" date="2022-08" db="EMBL/GenBank/DDBJ databases">
        <authorList>
            <person name="Kallberg Y."/>
            <person name="Tangrot J."/>
            <person name="Rosling A."/>
        </authorList>
    </citation>
    <scope>NUCLEOTIDE SEQUENCE</scope>
    <source>
        <strain evidence="1">Wild A</strain>
    </source>
</reference>
<accession>A0A9W4TBE3</accession>
<protein>
    <submittedName>
        <fullName evidence="1">15294_t:CDS:1</fullName>
    </submittedName>
</protein>
<evidence type="ECO:0000313" key="1">
    <source>
        <dbReference type="EMBL" id="CAI2199120.1"/>
    </source>
</evidence>
<evidence type="ECO:0000313" key="2">
    <source>
        <dbReference type="Proteomes" id="UP001153678"/>
    </source>
</evidence>
<proteinExistence type="predicted"/>
<name>A0A9W4TBE3_9GLOM</name>
<gene>
    <name evidence="1" type="ORF">FWILDA_LOCUS18914</name>
</gene>
<dbReference type="AlphaFoldDB" id="A0A9W4TBE3"/>
<sequence>MSNCYLNSECKNLINSSNFSRNLCIIFESIKSILESNEDGNKILQILMILYN</sequence>
<keyword evidence="2" id="KW-1185">Reference proteome</keyword>
<feature type="non-terminal residue" evidence="1">
    <location>
        <position position="1"/>
    </location>
</feature>
<comment type="caution">
    <text evidence="1">The sequence shown here is derived from an EMBL/GenBank/DDBJ whole genome shotgun (WGS) entry which is preliminary data.</text>
</comment>
<dbReference type="EMBL" id="CAMKVN010020337">
    <property type="protein sequence ID" value="CAI2199120.1"/>
    <property type="molecule type" value="Genomic_DNA"/>
</dbReference>